<dbReference type="PANTHER" id="PTHR46938">
    <property type="entry name" value="DISCOIDIN-1 SUBUNIT A-RELATED-RELATED"/>
    <property type="match status" value="1"/>
</dbReference>
<feature type="domain" description="H-type lectin" evidence="2">
    <location>
        <begin position="363"/>
        <end position="422"/>
    </location>
</feature>
<name>A0ABR3GC18_9PEZI</name>
<keyword evidence="1" id="KW-0175">Coiled coil</keyword>
<evidence type="ECO:0000256" key="1">
    <source>
        <dbReference type="SAM" id="Coils"/>
    </source>
</evidence>
<dbReference type="InterPro" id="IPR019019">
    <property type="entry name" value="H-type_lectin_domain"/>
</dbReference>
<dbReference type="EMBL" id="JBBBZM010000127">
    <property type="protein sequence ID" value="KAL0633408.1"/>
    <property type="molecule type" value="Genomic_DNA"/>
</dbReference>
<feature type="domain" description="H-type lectin" evidence="2">
    <location>
        <begin position="170"/>
        <end position="231"/>
    </location>
</feature>
<dbReference type="Pfam" id="PF09458">
    <property type="entry name" value="H_lectin"/>
    <property type="match status" value="3"/>
</dbReference>
<feature type="domain" description="H-type lectin" evidence="2">
    <location>
        <begin position="263"/>
        <end position="327"/>
    </location>
</feature>
<evidence type="ECO:0000313" key="4">
    <source>
        <dbReference type="Proteomes" id="UP001447188"/>
    </source>
</evidence>
<keyword evidence="4" id="KW-1185">Reference proteome</keyword>
<dbReference type="Proteomes" id="UP001447188">
    <property type="component" value="Unassembled WGS sequence"/>
</dbReference>
<evidence type="ECO:0000313" key="3">
    <source>
        <dbReference type="EMBL" id="KAL0633408.1"/>
    </source>
</evidence>
<protein>
    <recommendedName>
        <fullName evidence="2">H-type lectin domain-containing protein</fullName>
    </recommendedName>
</protein>
<dbReference type="Gene3D" id="2.60.40.2080">
    <property type="match status" value="3"/>
</dbReference>
<dbReference type="InterPro" id="IPR037221">
    <property type="entry name" value="H-type_lectin_dom_sf"/>
</dbReference>
<dbReference type="SUPFAM" id="SSF141086">
    <property type="entry name" value="Agglutinin HPA-like"/>
    <property type="match status" value="3"/>
</dbReference>
<reference evidence="3 4" key="1">
    <citation type="submission" date="2024-02" db="EMBL/GenBank/DDBJ databases">
        <title>Discinaceae phylogenomics.</title>
        <authorList>
            <person name="Dirks A.C."/>
            <person name="James T.Y."/>
        </authorList>
    </citation>
    <scope>NUCLEOTIDE SEQUENCE [LARGE SCALE GENOMIC DNA]</scope>
    <source>
        <strain evidence="3 4">ACD0624</strain>
    </source>
</reference>
<organism evidence="3 4">
    <name type="scientific">Discina gigas</name>
    <dbReference type="NCBI Taxonomy" id="1032678"/>
    <lineage>
        <taxon>Eukaryota</taxon>
        <taxon>Fungi</taxon>
        <taxon>Dikarya</taxon>
        <taxon>Ascomycota</taxon>
        <taxon>Pezizomycotina</taxon>
        <taxon>Pezizomycetes</taxon>
        <taxon>Pezizales</taxon>
        <taxon>Discinaceae</taxon>
        <taxon>Discina</taxon>
    </lineage>
</organism>
<sequence>MGAPVYVPASYLLDGPLLTAPQLVSQFQGLFSTLLLGCRFVLLTSIDFCGNIEHVSTAPGLVFDRLVTNLSGIFTAALERERDQHAIAIEKFQDESRKLLLLNEHLKKELAGLKELLNSSISHSASRPEENSVPSVVVEPKVACGPAIGSFDTAELRSPQELRTLTSRLVCFANPYSVPPSLHIGLTRLDIGKKQNVRVKSYASDIRKDCFNVHVDTWGGTALYGASCTWLEVEADDPDFQFGTFTTLDDHPCAKPQMLTTRLIAFAQQYSKPPKVVVWLTGFDIKRNKNWRVKTYATCITATGFTIHIDTWADTVLFSATASWIAYPADKANIFSGSFNTTDVRPSSPTQHKNSAYASFGTNIFTTPPRIILAINSIDISCKRNLRLEAKASSVSTAGMTWHLNSWDDTCLYTAGASYIAVG</sequence>
<proteinExistence type="predicted"/>
<accession>A0ABR3GC18</accession>
<gene>
    <name evidence="3" type="ORF">Q9L58_007721</name>
</gene>
<dbReference type="InterPro" id="IPR052487">
    <property type="entry name" value="Galactose-binding_lectin"/>
</dbReference>
<feature type="coiled-coil region" evidence="1">
    <location>
        <begin position="75"/>
        <end position="109"/>
    </location>
</feature>
<evidence type="ECO:0000259" key="2">
    <source>
        <dbReference type="Pfam" id="PF09458"/>
    </source>
</evidence>
<comment type="caution">
    <text evidence="3">The sequence shown here is derived from an EMBL/GenBank/DDBJ whole genome shotgun (WGS) entry which is preliminary data.</text>
</comment>